<accession>A0A3M8QX81</accession>
<dbReference type="GO" id="GO:0005829">
    <property type="term" value="C:cytosol"/>
    <property type="evidence" value="ECO:0007669"/>
    <property type="project" value="TreeGrafter"/>
</dbReference>
<dbReference type="EMBL" id="RIZI01000184">
    <property type="protein sequence ID" value="RNF59524.1"/>
    <property type="molecule type" value="Genomic_DNA"/>
</dbReference>
<keyword evidence="5" id="KW-0804">Transcription</keyword>
<organism evidence="10">
    <name type="scientific">Acidithiobacillus sulfuriphilus</name>
    <dbReference type="NCBI Taxonomy" id="1867749"/>
    <lineage>
        <taxon>Bacteria</taxon>
        <taxon>Pseudomonadati</taxon>
        <taxon>Pseudomonadota</taxon>
        <taxon>Acidithiobacillia</taxon>
        <taxon>Acidithiobacillales</taxon>
        <taxon>Acidithiobacillaceae</taxon>
        <taxon>Acidithiobacillus</taxon>
    </lineage>
</organism>
<dbReference type="SUPFAM" id="SSF52172">
    <property type="entry name" value="CheY-like"/>
    <property type="match status" value="1"/>
</dbReference>
<evidence type="ECO:0000256" key="5">
    <source>
        <dbReference type="ARBA" id="ARBA00023163"/>
    </source>
</evidence>
<evidence type="ECO:0000259" key="8">
    <source>
        <dbReference type="PROSITE" id="PS50110"/>
    </source>
</evidence>
<proteinExistence type="predicted"/>
<dbReference type="GO" id="GO:0000976">
    <property type="term" value="F:transcription cis-regulatory region binding"/>
    <property type="evidence" value="ECO:0007669"/>
    <property type="project" value="TreeGrafter"/>
</dbReference>
<dbReference type="SMART" id="SM00448">
    <property type="entry name" value="REC"/>
    <property type="match status" value="1"/>
</dbReference>
<dbReference type="PROSITE" id="PS50110">
    <property type="entry name" value="RESPONSE_REGULATORY"/>
    <property type="match status" value="1"/>
</dbReference>
<keyword evidence="1 6" id="KW-0597">Phosphoprotein</keyword>
<protein>
    <submittedName>
        <fullName evidence="10">Response regulator</fullName>
    </submittedName>
</protein>
<dbReference type="Gene3D" id="6.10.250.690">
    <property type="match status" value="1"/>
</dbReference>
<feature type="domain" description="OmpR/PhoB-type" evidence="9">
    <location>
        <begin position="124"/>
        <end position="218"/>
    </location>
</feature>
<keyword evidence="4 7" id="KW-0238">DNA-binding</keyword>
<evidence type="ECO:0000256" key="4">
    <source>
        <dbReference type="ARBA" id="ARBA00023125"/>
    </source>
</evidence>
<feature type="DNA-binding region" description="OmpR/PhoB-type" evidence="7">
    <location>
        <begin position="124"/>
        <end position="218"/>
    </location>
</feature>
<dbReference type="Pfam" id="PF00072">
    <property type="entry name" value="Response_reg"/>
    <property type="match status" value="1"/>
</dbReference>
<dbReference type="FunFam" id="3.40.50.2300:FF:000002">
    <property type="entry name" value="DNA-binding response regulator PhoP"/>
    <property type="match status" value="1"/>
</dbReference>
<name>A0A3M8QX81_9PROT</name>
<dbReference type="InterPro" id="IPR039420">
    <property type="entry name" value="WalR-like"/>
</dbReference>
<dbReference type="AlphaFoldDB" id="A0A3M8QX81"/>
<dbReference type="InterPro" id="IPR036388">
    <property type="entry name" value="WH-like_DNA-bd_sf"/>
</dbReference>
<dbReference type="CDD" id="cd00383">
    <property type="entry name" value="trans_reg_C"/>
    <property type="match status" value="1"/>
</dbReference>
<comment type="caution">
    <text evidence="10">The sequence shown here is derived from an EMBL/GenBank/DDBJ whole genome shotgun (WGS) entry which is preliminary data.</text>
</comment>
<dbReference type="OrthoDB" id="9802426at2"/>
<dbReference type="Gene3D" id="1.10.10.10">
    <property type="entry name" value="Winged helix-like DNA-binding domain superfamily/Winged helix DNA-binding domain"/>
    <property type="match status" value="1"/>
</dbReference>
<feature type="modified residue" description="4-aspartylphosphate" evidence="6">
    <location>
        <position position="51"/>
    </location>
</feature>
<gene>
    <name evidence="10" type="ORF">EC580_11080</name>
</gene>
<keyword evidence="2" id="KW-0902">Two-component regulatory system</keyword>
<keyword evidence="3" id="KW-0805">Transcription regulation</keyword>
<evidence type="ECO:0000256" key="1">
    <source>
        <dbReference type="ARBA" id="ARBA00022553"/>
    </source>
</evidence>
<dbReference type="CDD" id="cd17624">
    <property type="entry name" value="REC_OmpR_PmrA-like"/>
    <property type="match status" value="1"/>
</dbReference>
<feature type="domain" description="Response regulatory" evidence="8">
    <location>
        <begin position="2"/>
        <end position="116"/>
    </location>
</feature>
<dbReference type="GO" id="GO:0032993">
    <property type="term" value="C:protein-DNA complex"/>
    <property type="evidence" value="ECO:0007669"/>
    <property type="project" value="TreeGrafter"/>
</dbReference>
<dbReference type="InterPro" id="IPR011006">
    <property type="entry name" value="CheY-like_superfamily"/>
</dbReference>
<evidence type="ECO:0000313" key="10">
    <source>
        <dbReference type="EMBL" id="RNF59524.1"/>
    </source>
</evidence>
<dbReference type="InterPro" id="IPR001867">
    <property type="entry name" value="OmpR/PhoB-type_DNA-bd"/>
</dbReference>
<dbReference type="Pfam" id="PF00486">
    <property type="entry name" value="Trans_reg_C"/>
    <property type="match status" value="1"/>
</dbReference>
<evidence type="ECO:0000256" key="6">
    <source>
        <dbReference type="PROSITE-ProRule" id="PRU00169"/>
    </source>
</evidence>
<dbReference type="PROSITE" id="PS51755">
    <property type="entry name" value="OMPR_PHOB"/>
    <property type="match status" value="1"/>
</dbReference>
<dbReference type="SMART" id="SM00862">
    <property type="entry name" value="Trans_reg_C"/>
    <property type="match status" value="1"/>
</dbReference>
<dbReference type="GO" id="GO:0000156">
    <property type="term" value="F:phosphorelay response regulator activity"/>
    <property type="evidence" value="ECO:0007669"/>
    <property type="project" value="TreeGrafter"/>
</dbReference>
<reference evidence="10" key="1">
    <citation type="submission" date="2018-10" db="EMBL/GenBank/DDBJ databases">
        <title>Acidithiobacillus sulfuriphilus sp. nov.: an extremely acidophilic sulfur-oxidizing chemolithotroph isolated from a neutral pH environment.</title>
        <authorList>
            <person name="Falagan C."/>
            <person name="Moya-Beltran A."/>
            <person name="Quatrini R."/>
            <person name="Johnson D.B."/>
        </authorList>
    </citation>
    <scope>NUCLEOTIDE SEQUENCE [LARGE SCALE GENOMIC DNA]</scope>
    <source>
        <strain evidence="10">CJ-2</strain>
    </source>
</reference>
<evidence type="ECO:0000259" key="9">
    <source>
        <dbReference type="PROSITE" id="PS51755"/>
    </source>
</evidence>
<dbReference type="RefSeq" id="WP_123105024.1">
    <property type="nucleotide sequence ID" value="NZ_CP127527.1"/>
</dbReference>
<evidence type="ECO:0000256" key="3">
    <source>
        <dbReference type="ARBA" id="ARBA00023015"/>
    </source>
</evidence>
<dbReference type="GO" id="GO:0006355">
    <property type="term" value="P:regulation of DNA-templated transcription"/>
    <property type="evidence" value="ECO:0007669"/>
    <property type="project" value="InterPro"/>
</dbReference>
<evidence type="ECO:0000256" key="7">
    <source>
        <dbReference type="PROSITE-ProRule" id="PRU01091"/>
    </source>
</evidence>
<evidence type="ECO:0000256" key="2">
    <source>
        <dbReference type="ARBA" id="ARBA00023012"/>
    </source>
</evidence>
<dbReference type="PANTHER" id="PTHR48111:SF67">
    <property type="entry name" value="TRANSCRIPTIONAL REGULATORY PROTEIN TCTD"/>
    <property type="match status" value="1"/>
</dbReference>
<dbReference type="PANTHER" id="PTHR48111">
    <property type="entry name" value="REGULATOR OF RPOS"/>
    <property type="match status" value="1"/>
</dbReference>
<dbReference type="InterPro" id="IPR001789">
    <property type="entry name" value="Sig_transdc_resp-reg_receiver"/>
</dbReference>
<dbReference type="Gene3D" id="3.40.50.2300">
    <property type="match status" value="1"/>
</dbReference>
<sequence>MRVLLLEDDALLGSGIQAALQEEDYSVDWLRDGAAGLAALRQHHYGLLVLDLGLPRHDGLEILQRLRSRRDPLPVLILTARDTVAERVRGLDSGADDYLVKPFDVDEFLARVRALIRRGEGRAEPLLRHGPLTLDPAAHQAFWQGQAVALSVREFAVLRALLAHPGRVLSKEQLAEQIYSWDEEIESNTIEVYVHHLRRKLTADFIVTHRGLGYSIAPQHDDPLLEASL</sequence>